<reference evidence="3" key="1">
    <citation type="journal article" date="2019" name="Int. J. Syst. Evol. Microbiol.">
        <title>The Global Catalogue of Microorganisms (GCM) 10K type strain sequencing project: providing services to taxonomists for standard genome sequencing and annotation.</title>
        <authorList>
            <consortium name="The Broad Institute Genomics Platform"/>
            <consortium name="The Broad Institute Genome Sequencing Center for Infectious Disease"/>
            <person name="Wu L."/>
            <person name="Ma J."/>
        </authorList>
    </citation>
    <scope>NUCLEOTIDE SEQUENCE [LARGE SCALE GENOMIC DNA]</scope>
    <source>
        <strain evidence="3">JCM 18287</strain>
    </source>
</reference>
<keyword evidence="3" id="KW-1185">Reference proteome</keyword>
<evidence type="ECO:0000313" key="2">
    <source>
        <dbReference type="EMBL" id="GAA4960752.1"/>
    </source>
</evidence>
<feature type="transmembrane region" description="Helical" evidence="1">
    <location>
        <begin position="196"/>
        <end position="218"/>
    </location>
</feature>
<keyword evidence="1" id="KW-0812">Transmembrane</keyword>
<protein>
    <recommendedName>
        <fullName evidence="4">DUF3667 domain-containing protein</fullName>
    </recommendedName>
</protein>
<name>A0ABP9H5M2_9FLAO</name>
<dbReference type="RefSeq" id="WP_345164366.1">
    <property type="nucleotide sequence ID" value="NZ_BAABJK010000004.1"/>
</dbReference>
<keyword evidence="1" id="KW-0472">Membrane</keyword>
<keyword evidence="1" id="KW-1133">Transmembrane helix</keyword>
<accession>A0ABP9H5M2</accession>
<dbReference type="Proteomes" id="UP001501692">
    <property type="component" value="Unassembled WGS sequence"/>
</dbReference>
<feature type="transmembrane region" description="Helical" evidence="1">
    <location>
        <begin position="135"/>
        <end position="156"/>
    </location>
</feature>
<dbReference type="EMBL" id="BAABJK010000004">
    <property type="protein sequence ID" value="GAA4960752.1"/>
    <property type="molecule type" value="Genomic_DNA"/>
</dbReference>
<sequence>MNCKNCERELATDSDYCNGCGGKVIRNRLTIRNLFEHLSETFFNYDNKLLRTFIDLFKKPEVVIDGYVKGVRKRYVNPISFFGVILTVNGLNIFIITKFYKRYLDASNLLGDKNVANNEASRKIMELTSDFSLEYASLLFSFLIPLAALLSWITFYNKKYNYTEHVILYLYSMSVYSILSVIFGLSTLAIAPEKYLFFSSVMYLFLFLYHCYILTRLFKLNFGQLALKIFLFLVLFFFTYIGVSILSIVLLLITGTIDLQDFMPNS</sequence>
<organism evidence="2 3">
    <name type="scientific">Algibacter aquimarinus</name>
    <dbReference type="NCBI Taxonomy" id="1136748"/>
    <lineage>
        <taxon>Bacteria</taxon>
        <taxon>Pseudomonadati</taxon>
        <taxon>Bacteroidota</taxon>
        <taxon>Flavobacteriia</taxon>
        <taxon>Flavobacteriales</taxon>
        <taxon>Flavobacteriaceae</taxon>
        <taxon>Algibacter</taxon>
    </lineage>
</organism>
<feature type="transmembrane region" description="Helical" evidence="1">
    <location>
        <begin position="230"/>
        <end position="257"/>
    </location>
</feature>
<comment type="caution">
    <text evidence="2">The sequence shown here is derived from an EMBL/GenBank/DDBJ whole genome shotgun (WGS) entry which is preliminary data.</text>
</comment>
<evidence type="ECO:0000256" key="1">
    <source>
        <dbReference type="SAM" id="Phobius"/>
    </source>
</evidence>
<dbReference type="Pfam" id="PF12412">
    <property type="entry name" value="DUF3667"/>
    <property type="match status" value="1"/>
</dbReference>
<gene>
    <name evidence="2" type="ORF">GCM10023315_05900</name>
</gene>
<evidence type="ECO:0000313" key="3">
    <source>
        <dbReference type="Proteomes" id="UP001501692"/>
    </source>
</evidence>
<evidence type="ECO:0008006" key="4">
    <source>
        <dbReference type="Google" id="ProtNLM"/>
    </source>
</evidence>
<feature type="transmembrane region" description="Helical" evidence="1">
    <location>
        <begin position="168"/>
        <end position="190"/>
    </location>
</feature>
<feature type="transmembrane region" description="Helical" evidence="1">
    <location>
        <begin position="79"/>
        <end position="100"/>
    </location>
</feature>
<dbReference type="InterPro" id="IPR022134">
    <property type="entry name" value="DUF3667"/>
</dbReference>
<proteinExistence type="predicted"/>